<feature type="compositionally biased region" description="Low complexity" evidence="1">
    <location>
        <begin position="30"/>
        <end position="42"/>
    </location>
</feature>
<dbReference type="AlphaFoldDB" id="A0ABD2NMM8"/>
<keyword evidence="3" id="KW-1185">Reference proteome</keyword>
<evidence type="ECO:0000256" key="1">
    <source>
        <dbReference type="SAM" id="MobiDB-lite"/>
    </source>
</evidence>
<name>A0ABD2NMM8_9CUCU</name>
<gene>
    <name evidence="2" type="ORF">HHI36_017198</name>
</gene>
<reference evidence="2 3" key="1">
    <citation type="journal article" date="2021" name="BMC Biol.">
        <title>Horizontally acquired antibacterial genes associated with adaptive radiation of ladybird beetles.</title>
        <authorList>
            <person name="Li H.S."/>
            <person name="Tang X.F."/>
            <person name="Huang Y.H."/>
            <person name="Xu Z.Y."/>
            <person name="Chen M.L."/>
            <person name="Du X.Y."/>
            <person name="Qiu B.Y."/>
            <person name="Chen P.T."/>
            <person name="Zhang W."/>
            <person name="Slipinski A."/>
            <person name="Escalona H.E."/>
            <person name="Waterhouse R.M."/>
            <person name="Zwick A."/>
            <person name="Pang H."/>
        </authorList>
    </citation>
    <scope>NUCLEOTIDE SEQUENCE [LARGE SCALE GENOMIC DNA]</scope>
    <source>
        <strain evidence="2">SYSU2018</strain>
    </source>
</reference>
<sequence length="215" mass="23456">MTIETMDLDNPSYFSVAGDNQPERKRNANSGSISSSSECSLSRQLTPPRNKMTLRSFGRSISTNSTDSSQFIRGEPRLSDLAPELAAKHISKQNAKTKMQNGIIYSSLAVDPDSGDSGDEVFLEDNTARYYNFSAASRRHSIGAFAARERTTSLSSSMKSFRDELPSTSAKADEVDSSIEVAGLVATSGIETIDDHSIRHGSYPRKRCNKCVKGK</sequence>
<feature type="compositionally biased region" description="Polar residues" evidence="1">
    <location>
        <begin position="59"/>
        <end position="71"/>
    </location>
</feature>
<accession>A0ABD2NMM8</accession>
<evidence type="ECO:0000313" key="3">
    <source>
        <dbReference type="Proteomes" id="UP001516400"/>
    </source>
</evidence>
<evidence type="ECO:0000313" key="2">
    <source>
        <dbReference type="EMBL" id="KAL3279692.1"/>
    </source>
</evidence>
<dbReference type="EMBL" id="JABFTP020000124">
    <property type="protein sequence ID" value="KAL3279692.1"/>
    <property type="molecule type" value="Genomic_DNA"/>
</dbReference>
<proteinExistence type="predicted"/>
<comment type="caution">
    <text evidence="2">The sequence shown here is derived from an EMBL/GenBank/DDBJ whole genome shotgun (WGS) entry which is preliminary data.</text>
</comment>
<organism evidence="2 3">
    <name type="scientific">Cryptolaemus montrouzieri</name>
    <dbReference type="NCBI Taxonomy" id="559131"/>
    <lineage>
        <taxon>Eukaryota</taxon>
        <taxon>Metazoa</taxon>
        <taxon>Ecdysozoa</taxon>
        <taxon>Arthropoda</taxon>
        <taxon>Hexapoda</taxon>
        <taxon>Insecta</taxon>
        <taxon>Pterygota</taxon>
        <taxon>Neoptera</taxon>
        <taxon>Endopterygota</taxon>
        <taxon>Coleoptera</taxon>
        <taxon>Polyphaga</taxon>
        <taxon>Cucujiformia</taxon>
        <taxon>Coccinelloidea</taxon>
        <taxon>Coccinellidae</taxon>
        <taxon>Scymninae</taxon>
        <taxon>Scymnini</taxon>
        <taxon>Cryptolaemus</taxon>
    </lineage>
</organism>
<feature type="region of interest" description="Disordered" evidence="1">
    <location>
        <begin position="1"/>
        <end position="73"/>
    </location>
</feature>
<protein>
    <submittedName>
        <fullName evidence="2">Uncharacterized protein</fullName>
    </submittedName>
</protein>
<dbReference type="Proteomes" id="UP001516400">
    <property type="component" value="Unassembled WGS sequence"/>
</dbReference>